<evidence type="ECO:0000313" key="4">
    <source>
        <dbReference type="Proteomes" id="UP001556367"/>
    </source>
</evidence>
<feature type="coiled-coil region" evidence="1">
    <location>
        <begin position="35"/>
        <end position="65"/>
    </location>
</feature>
<dbReference type="PANTHER" id="PTHR38926">
    <property type="entry name" value="F-BOX DOMAIN CONTAINING PROTEIN, EXPRESSED"/>
    <property type="match status" value="1"/>
</dbReference>
<protein>
    <recommendedName>
        <fullName evidence="2">F-box domain-containing protein</fullName>
    </recommendedName>
</protein>
<dbReference type="Gene3D" id="1.20.1280.50">
    <property type="match status" value="1"/>
</dbReference>
<evidence type="ECO:0000259" key="2">
    <source>
        <dbReference type="Pfam" id="PF12937"/>
    </source>
</evidence>
<dbReference type="Proteomes" id="UP001556367">
    <property type="component" value="Unassembled WGS sequence"/>
</dbReference>
<dbReference type="Gene3D" id="3.80.10.10">
    <property type="entry name" value="Ribonuclease Inhibitor"/>
    <property type="match status" value="1"/>
</dbReference>
<evidence type="ECO:0000256" key="1">
    <source>
        <dbReference type="SAM" id="Coils"/>
    </source>
</evidence>
<evidence type="ECO:0000313" key="3">
    <source>
        <dbReference type="EMBL" id="KAL0949999.1"/>
    </source>
</evidence>
<dbReference type="InterPro" id="IPR001810">
    <property type="entry name" value="F-box_dom"/>
</dbReference>
<dbReference type="InterPro" id="IPR032675">
    <property type="entry name" value="LRR_dom_sf"/>
</dbReference>
<comment type="caution">
    <text evidence="3">The sequence shown here is derived from an EMBL/GenBank/DDBJ whole genome shotgun (WGS) entry which is preliminary data.</text>
</comment>
<keyword evidence="1" id="KW-0175">Coiled coil</keyword>
<dbReference type="SUPFAM" id="SSF52047">
    <property type="entry name" value="RNI-like"/>
    <property type="match status" value="1"/>
</dbReference>
<feature type="domain" description="F-box" evidence="2">
    <location>
        <begin position="75"/>
        <end position="129"/>
    </location>
</feature>
<organism evidence="3 4">
    <name type="scientific">Hohenbuehelia grisea</name>
    <dbReference type="NCBI Taxonomy" id="104357"/>
    <lineage>
        <taxon>Eukaryota</taxon>
        <taxon>Fungi</taxon>
        <taxon>Dikarya</taxon>
        <taxon>Basidiomycota</taxon>
        <taxon>Agaricomycotina</taxon>
        <taxon>Agaricomycetes</taxon>
        <taxon>Agaricomycetidae</taxon>
        <taxon>Agaricales</taxon>
        <taxon>Pleurotineae</taxon>
        <taxon>Pleurotaceae</taxon>
        <taxon>Hohenbuehelia</taxon>
    </lineage>
</organism>
<gene>
    <name evidence="3" type="ORF">HGRIS_010008</name>
</gene>
<dbReference type="EMBL" id="JASNQZ010000012">
    <property type="protein sequence ID" value="KAL0949999.1"/>
    <property type="molecule type" value="Genomic_DNA"/>
</dbReference>
<accession>A0ABR3J2Y1</accession>
<dbReference type="Pfam" id="PF12937">
    <property type="entry name" value="F-box-like"/>
    <property type="match status" value="1"/>
</dbReference>
<name>A0ABR3J2Y1_9AGAR</name>
<proteinExistence type="predicted"/>
<dbReference type="SUPFAM" id="SSF81383">
    <property type="entry name" value="F-box domain"/>
    <property type="match status" value="1"/>
</dbReference>
<dbReference type="PANTHER" id="PTHR38926:SF5">
    <property type="entry name" value="F-BOX AND LEUCINE-RICH REPEAT PROTEIN 6"/>
    <property type="match status" value="1"/>
</dbReference>
<sequence length="554" mass="61224">MLDSPFVHALGTAYVPTQDEISAVEALMKQPLEEILCMDETINQLENHLKQLRDKRRNLNEYVMAHKALVSHGRRLPADVLVNIFSHCLSTEHKPVCSTHTPPLVFGQICRSWREISRSTPRLWSRIHIVVPVSLQPSEFDIVARARCDGIRAWLNRSGVLPLFIALVTPPATVDTTPLVKQFLRVISEFCPRWWEVDVHIPDRSYPLLETLLMQGLPILEAIRMASTPEPHGVRNPSNEPASAIASSTWTLVLSPKLREFSIIYPLRIRLSVPRQQLTTLSVGRSSSNKKCLPPDGAVSLLSRCNETLEACSLAIASHNAIFQPFPAAIAQNPLPSFVPRMITFPKLQKLCIDNSDPLESCRDFFSCLAVPALEELEFAHRPKDQDGVLSALPFSVMLAQSASALKSLTIEMSTITDDILIPCLAALPSLETLTVKNSTHSQYIVPSHIELTDRLLAALTPGSKAGSPALCLRLQSFTFKNCGFTEAALVKLLLSSCGSPSEPGVSRLRSARNHFPHEPHLVLPGEEHGADLKPIIKEIIDSGVEVTFTYACI</sequence>
<reference evidence="4" key="1">
    <citation type="submission" date="2024-06" db="EMBL/GenBank/DDBJ databases">
        <title>Multi-omics analyses provide insights into the biosynthesis of the anticancer antibiotic pleurotin in Hohenbuehelia grisea.</title>
        <authorList>
            <person name="Weaver J.A."/>
            <person name="Alberti F."/>
        </authorList>
    </citation>
    <scope>NUCLEOTIDE SEQUENCE [LARGE SCALE GENOMIC DNA]</scope>
    <source>
        <strain evidence="4">T-177</strain>
    </source>
</reference>
<keyword evidence="4" id="KW-1185">Reference proteome</keyword>
<dbReference type="InterPro" id="IPR036047">
    <property type="entry name" value="F-box-like_dom_sf"/>
</dbReference>